<organism evidence="1 2">
    <name type="scientific">Aspergillus glaucus CBS 516.65</name>
    <dbReference type="NCBI Taxonomy" id="1160497"/>
    <lineage>
        <taxon>Eukaryota</taxon>
        <taxon>Fungi</taxon>
        <taxon>Dikarya</taxon>
        <taxon>Ascomycota</taxon>
        <taxon>Pezizomycotina</taxon>
        <taxon>Eurotiomycetes</taxon>
        <taxon>Eurotiomycetidae</taxon>
        <taxon>Eurotiales</taxon>
        <taxon>Aspergillaceae</taxon>
        <taxon>Aspergillus</taxon>
        <taxon>Aspergillus subgen. Aspergillus</taxon>
    </lineage>
</organism>
<evidence type="ECO:0000313" key="2">
    <source>
        <dbReference type="Proteomes" id="UP000184300"/>
    </source>
</evidence>
<accession>A0A1L9VLA9</accession>
<dbReference type="GeneID" id="34459739"/>
<sequence>MIGMIIDIEACRSHQISPAQFYEIQVDVNCAHKYGNGFVSFIERLYGKGISVNDLLDHPKLLNERAQHLSTLCFLLPNGFRSNALEAPSSEIIVCLDEARSLLDNDDLSIFRAFRHALRDLFDDYRHLFGVLLDTTSRIINFSPSVLQDPSMKERPSTDYIGELFSPIFALNTFDLFSLGQPLWADFFEAGENLNDVSSLAKAKISQAPSLALLSYCVRFLITGQSMGEAYVAEHLRYIISINKDRTFTQTIQPSEPVLAHAAIQLLSHRPRLLDSLNAFHATCLRATIDIGDIGELVAAMTIIFSVVLAQVTTGDRLPRLMKVEAFFGLLFGVSFGQQVANQIKGKDGLQDIWTNGYMVCNHFVHIYNQPDKSTIRAAFSCGAGIILPPRYPSADLLIPIKPIGGFVDKKSITYLLVQVKNRADDTMMSGLSIEAASPVMSAAKELGLTLKYFGLIMCLRGQKDEARSQGREEGTHPGSS</sequence>
<dbReference type="Proteomes" id="UP000184300">
    <property type="component" value="Unassembled WGS sequence"/>
</dbReference>
<protein>
    <submittedName>
        <fullName evidence="1">Uncharacterized protein</fullName>
    </submittedName>
</protein>
<keyword evidence="2" id="KW-1185">Reference proteome</keyword>
<name>A0A1L9VLA9_ASPGL</name>
<dbReference type="PANTHER" id="PTHR33266">
    <property type="entry name" value="CHROMOSOME 15, WHOLE GENOME SHOTGUN SEQUENCE"/>
    <property type="match status" value="1"/>
</dbReference>
<gene>
    <name evidence="1" type="ORF">ASPGLDRAFT_25347</name>
</gene>
<dbReference type="EMBL" id="KV878896">
    <property type="protein sequence ID" value="OJJ84674.1"/>
    <property type="molecule type" value="Genomic_DNA"/>
</dbReference>
<dbReference type="RefSeq" id="XP_022401372.1">
    <property type="nucleotide sequence ID" value="XM_022543478.1"/>
</dbReference>
<proteinExistence type="predicted"/>
<dbReference type="STRING" id="1160497.A0A1L9VLA9"/>
<dbReference type="PANTHER" id="PTHR33266:SF1">
    <property type="entry name" value="F-BOX DOMAIN-CONTAINING PROTEIN"/>
    <property type="match status" value="1"/>
</dbReference>
<dbReference type="VEuPathDB" id="FungiDB:ASPGLDRAFT_25347"/>
<dbReference type="OrthoDB" id="4472346at2759"/>
<reference evidence="2" key="1">
    <citation type="journal article" date="2017" name="Genome Biol.">
        <title>Comparative genomics reveals high biological diversity and specific adaptations in the industrially and medically important fungal genus Aspergillus.</title>
        <authorList>
            <person name="de Vries R.P."/>
            <person name="Riley R."/>
            <person name="Wiebenga A."/>
            <person name="Aguilar-Osorio G."/>
            <person name="Amillis S."/>
            <person name="Uchima C.A."/>
            <person name="Anderluh G."/>
            <person name="Asadollahi M."/>
            <person name="Askin M."/>
            <person name="Barry K."/>
            <person name="Battaglia E."/>
            <person name="Bayram O."/>
            <person name="Benocci T."/>
            <person name="Braus-Stromeyer S.A."/>
            <person name="Caldana C."/>
            <person name="Canovas D."/>
            <person name="Cerqueira G.C."/>
            <person name="Chen F."/>
            <person name="Chen W."/>
            <person name="Choi C."/>
            <person name="Clum A."/>
            <person name="Dos Santos R.A."/>
            <person name="Damasio A.R."/>
            <person name="Diallinas G."/>
            <person name="Emri T."/>
            <person name="Fekete E."/>
            <person name="Flipphi M."/>
            <person name="Freyberg S."/>
            <person name="Gallo A."/>
            <person name="Gournas C."/>
            <person name="Habgood R."/>
            <person name="Hainaut M."/>
            <person name="Harispe M.L."/>
            <person name="Henrissat B."/>
            <person name="Hilden K.S."/>
            <person name="Hope R."/>
            <person name="Hossain A."/>
            <person name="Karabika E."/>
            <person name="Karaffa L."/>
            <person name="Karanyi Z."/>
            <person name="Krasevec N."/>
            <person name="Kuo A."/>
            <person name="Kusch H."/>
            <person name="LaButti K."/>
            <person name="Lagendijk E.L."/>
            <person name="Lapidus A."/>
            <person name="Levasseur A."/>
            <person name="Lindquist E."/>
            <person name="Lipzen A."/>
            <person name="Logrieco A.F."/>
            <person name="MacCabe A."/>
            <person name="Maekelae M.R."/>
            <person name="Malavazi I."/>
            <person name="Melin P."/>
            <person name="Meyer V."/>
            <person name="Mielnichuk N."/>
            <person name="Miskei M."/>
            <person name="Molnar A.P."/>
            <person name="Mule G."/>
            <person name="Ngan C.Y."/>
            <person name="Orejas M."/>
            <person name="Orosz E."/>
            <person name="Ouedraogo J.P."/>
            <person name="Overkamp K.M."/>
            <person name="Park H.-S."/>
            <person name="Perrone G."/>
            <person name="Piumi F."/>
            <person name="Punt P.J."/>
            <person name="Ram A.F."/>
            <person name="Ramon A."/>
            <person name="Rauscher S."/>
            <person name="Record E."/>
            <person name="Riano-Pachon D.M."/>
            <person name="Robert V."/>
            <person name="Roehrig J."/>
            <person name="Ruller R."/>
            <person name="Salamov A."/>
            <person name="Salih N.S."/>
            <person name="Samson R.A."/>
            <person name="Sandor E."/>
            <person name="Sanguinetti M."/>
            <person name="Schuetze T."/>
            <person name="Sepcic K."/>
            <person name="Shelest E."/>
            <person name="Sherlock G."/>
            <person name="Sophianopoulou V."/>
            <person name="Squina F.M."/>
            <person name="Sun H."/>
            <person name="Susca A."/>
            <person name="Todd R.B."/>
            <person name="Tsang A."/>
            <person name="Unkles S.E."/>
            <person name="van de Wiele N."/>
            <person name="van Rossen-Uffink D."/>
            <person name="Oliveira J.V."/>
            <person name="Vesth T.C."/>
            <person name="Visser J."/>
            <person name="Yu J.-H."/>
            <person name="Zhou M."/>
            <person name="Andersen M.R."/>
            <person name="Archer D.B."/>
            <person name="Baker S.E."/>
            <person name="Benoit I."/>
            <person name="Brakhage A.A."/>
            <person name="Braus G.H."/>
            <person name="Fischer R."/>
            <person name="Frisvad J.C."/>
            <person name="Goldman G.H."/>
            <person name="Houbraken J."/>
            <person name="Oakley B."/>
            <person name="Pocsi I."/>
            <person name="Scazzocchio C."/>
            <person name="Seiboth B."/>
            <person name="vanKuyk P.A."/>
            <person name="Wortman J."/>
            <person name="Dyer P.S."/>
            <person name="Grigoriev I.V."/>
        </authorList>
    </citation>
    <scope>NUCLEOTIDE SEQUENCE [LARGE SCALE GENOMIC DNA]</scope>
    <source>
        <strain evidence="2">CBS 516.65</strain>
    </source>
</reference>
<dbReference type="AlphaFoldDB" id="A0A1L9VLA9"/>
<evidence type="ECO:0000313" key="1">
    <source>
        <dbReference type="EMBL" id="OJJ84674.1"/>
    </source>
</evidence>